<dbReference type="OrthoDB" id="3237509at2"/>
<dbReference type="SMART" id="SM00347">
    <property type="entry name" value="HTH_MARR"/>
    <property type="match status" value="1"/>
</dbReference>
<gene>
    <name evidence="2" type="ORF">FVP77_13180</name>
</gene>
<protein>
    <submittedName>
        <fullName evidence="2">Winged helix-turn-helix transcriptional regulator</fullName>
    </submittedName>
</protein>
<comment type="caution">
    <text evidence="2">The sequence shown here is derived from an EMBL/GenBank/DDBJ whole genome shotgun (WGS) entry which is preliminary data.</text>
</comment>
<evidence type="ECO:0000313" key="2">
    <source>
        <dbReference type="EMBL" id="TXK09834.1"/>
    </source>
</evidence>
<dbReference type="Proteomes" id="UP000321034">
    <property type="component" value="Unassembled WGS sequence"/>
</dbReference>
<dbReference type="EMBL" id="VRSV01000002">
    <property type="protein sequence ID" value="TXK09834.1"/>
    <property type="molecule type" value="Genomic_DNA"/>
</dbReference>
<evidence type="ECO:0000313" key="3">
    <source>
        <dbReference type="Proteomes" id="UP000321034"/>
    </source>
</evidence>
<sequence length="201" mass="21629">MGLGLSAGPHLRSPTDDGRICMPRGTASTRFPAGSDDLVTEPLTDIIDPENFTPRLIALLSNALVWRESHELRRRFGLGTNDWRVLSVLAIRPGASATEVTEFIGVNKAVVSKSVTTLAERELIALVDGPRGSRPLYLTPAGAQMHADMLPVSNIGQDIILEGMDPAHVQALNALLRDMIDKVREAPTTDAADLETAVSRS</sequence>
<dbReference type="GO" id="GO:0003700">
    <property type="term" value="F:DNA-binding transcription factor activity"/>
    <property type="evidence" value="ECO:0007669"/>
    <property type="project" value="InterPro"/>
</dbReference>
<dbReference type="SUPFAM" id="SSF46785">
    <property type="entry name" value="Winged helix' DNA-binding domain"/>
    <property type="match status" value="1"/>
</dbReference>
<name>A0A5C8HXU0_9MICO</name>
<dbReference type="Pfam" id="PF12802">
    <property type="entry name" value="MarR_2"/>
    <property type="match status" value="1"/>
</dbReference>
<reference evidence="2 3" key="1">
    <citation type="submission" date="2019-08" db="EMBL/GenBank/DDBJ databases">
        <authorList>
            <person name="Dong K."/>
        </authorList>
    </citation>
    <scope>NUCLEOTIDE SEQUENCE [LARGE SCALE GENOMIC DNA]</scope>
    <source>
        <strain evidence="2 3">JCM14558</strain>
    </source>
</reference>
<dbReference type="InterPro" id="IPR036390">
    <property type="entry name" value="WH_DNA-bd_sf"/>
</dbReference>
<dbReference type="Gene3D" id="1.10.10.10">
    <property type="entry name" value="Winged helix-like DNA-binding domain superfamily/Winged helix DNA-binding domain"/>
    <property type="match status" value="1"/>
</dbReference>
<organism evidence="2 3">
    <name type="scientific">Microbacterium hatanonis</name>
    <dbReference type="NCBI Taxonomy" id="404366"/>
    <lineage>
        <taxon>Bacteria</taxon>
        <taxon>Bacillati</taxon>
        <taxon>Actinomycetota</taxon>
        <taxon>Actinomycetes</taxon>
        <taxon>Micrococcales</taxon>
        <taxon>Microbacteriaceae</taxon>
        <taxon>Microbacterium</taxon>
    </lineage>
</organism>
<dbReference type="InterPro" id="IPR000835">
    <property type="entry name" value="HTH_MarR-typ"/>
</dbReference>
<dbReference type="AlphaFoldDB" id="A0A5C8HXU0"/>
<proteinExistence type="predicted"/>
<keyword evidence="3" id="KW-1185">Reference proteome</keyword>
<dbReference type="InterPro" id="IPR036388">
    <property type="entry name" value="WH-like_DNA-bd_sf"/>
</dbReference>
<accession>A0A5C8HXU0</accession>
<evidence type="ECO:0000259" key="1">
    <source>
        <dbReference type="SMART" id="SM00347"/>
    </source>
</evidence>
<feature type="domain" description="HTH marR-type" evidence="1">
    <location>
        <begin position="71"/>
        <end position="169"/>
    </location>
</feature>